<protein>
    <submittedName>
        <fullName evidence="4">Uncharacterized protein</fullName>
    </submittedName>
</protein>
<evidence type="ECO:0000313" key="4">
    <source>
        <dbReference type="EMBL" id="KAI5961326.1"/>
    </source>
</evidence>
<keyword evidence="2" id="KW-0732">Signal</keyword>
<dbReference type="Proteomes" id="UP001204833">
    <property type="component" value="Unassembled WGS sequence"/>
</dbReference>
<keyword evidence="5" id="KW-1185">Reference proteome</keyword>
<accession>A0AAD5FZL7</accession>
<evidence type="ECO:0000313" key="5">
    <source>
        <dbReference type="Proteomes" id="UP001204833"/>
    </source>
</evidence>
<evidence type="ECO:0000256" key="1">
    <source>
        <dbReference type="ARBA" id="ARBA00022614"/>
    </source>
</evidence>
<keyword evidence="1" id="KW-0433">Leucine-rich repeat</keyword>
<dbReference type="PANTHER" id="PTHR24369:SF210">
    <property type="entry name" value="CHAOPTIN-RELATED"/>
    <property type="match status" value="1"/>
</dbReference>
<reference evidence="4 5" key="1">
    <citation type="journal article" date="2022" name="DNA Res.">
        <title>Genome analysis of five recently described species of the CUG-Ser clade uncovers Candida theae as a new hybrid lineage with pathogenic potential in the Candida parapsilosis species complex.</title>
        <authorList>
            <person name="Mixao V."/>
            <person name="Del Olmo V."/>
            <person name="Hegedusova E."/>
            <person name="Saus E."/>
            <person name="Pryszcz L."/>
            <person name="Cillingova A."/>
            <person name="Nosek J."/>
            <person name="Gabaldon T."/>
        </authorList>
    </citation>
    <scope>NUCLEOTIDE SEQUENCE [LARGE SCALE GENOMIC DNA]</scope>
    <source>
        <strain evidence="4 5">CBS 12239</strain>
    </source>
</reference>
<dbReference type="GO" id="GO:0005886">
    <property type="term" value="C:plasma membrane"/>
    <property type="evidence" value="ECO:0007669"/>
    <property type="project" value="TreeGrafter"/>
</dbReference>
<dbReference type="Gene3D" id="3.80.10.10">
    <property type="entry name" value="Ribonuclease Inhibitor"/>
    <property type="match status" value="2"/>
</dbReference>
<dbReference type="GeneID" id="76149808"/>
<dbReference type="InterPro" id="IPR050541">
    <property type="entry name" value="LRR_TM_domain-containing"/>
</dbReference>
<dbReference type="PANTHER" id="PTHR24369">
    <property type="entry name" value="ANTIGEN BSP, PUTATIVE-RELATED"/>
    <property type="match status" value="1"/>
</dbReference>
<evidence type="ECO:0000256" key="3">
    <source>
        <dbReference type="ARBA" id="ARBA00022737"/>
    </source>
</evidence>
<organism evidence="4 5">
    <name type="scientific">Candida theae</name>
    <dbReference type="NCBI Taxonomy" id="1198502"/>
    <lineage>
        <taxon>Eukaryota</taxon>
        <taxon>Fungi</taxon>
        <taxon>Dikarya</taxon>
        <taxon>Ascomycota</taxon>
        <taxon>Saccharomycotina</taxon>
        <taxon>Pichiomycetes</taxon>
        <taxon>Debaryomycetaceae</taxon>
        <taxon>Candida/Lodderomyces clade</taxon>
        <taxon>Candida</taxon>
    </lineage>
</organism>
<proteinExistence type="predicted"/>
<dbReference type="InterPro" id="IPR032675">
    <property type="entry name" value="LRR_dom_sf"/>
</dbReference>
<evidence type="ECO:0000256" key="2">
    <source>
        <dbReference type="ARBA" id="ARBA00022729"/>
    </source>
</evidence>
<comment type="caution">
    <text evidence="4">The sequence shown here is derived from an EMBL/GenBank/DDBJ whole genome shotgun (WGS) entry which is preliminary data.</text>
</comment>
<sequence length="753" mass="85823">MVFSHFNLLDNLSEDLWGQILSHVEIYEITQFFKRNSQPFLQRNHNIKPALKSYIRNAGSFSYSWDSDATYLFDDQPQPNKLGGLKLQSKSQFQTLYDYCIREKVPVIAHLSYKKHSTEYLYEFKDLIEELQPSSTVKLSVEILFSKYKNNYAIDVAQLLSFLKKAKSSIYSFSIDLGQDDAHYNNEINLSDLKNIEILKLCNCFVKGSFLECDNLKDLTYAPVPSQQPQFRIWELPKLLRRLSLRGTLDLGQSVVEPQPISYPQIEELELHLDGPVSPGLVTNLCKMILQLSGPWTSKIKISKFDHDSGSFDIFIPFFNTHVREKEITLESLSLVQTTAPPLSFLPLTELELVKMGDNIGLSSWKLPVTLEKLTLVKVHENASLVLEMLPLRLSYLRLSRCNIKWEDVDLNFAKFSKLKDLELSSSDLGSMVERCVFPKSVERLNLSDNFIVSLDKVTFPPKMEKLDITFNHLRRLDGASYPVTLRDINASFNELDEVDLLVNRSGELLQLDKLRIDSNKYTLSRSALTKLPSSLKEFSMYGGVPRVPVDETLSSTQVLPGQYMFTSLDLHGVEWGSHKLEFPQTLEVLDLSSNGLSKFPKSVLGLRNLRVLTMESNELTQVSVHFSTTSIEVLNLSYNPLYELDLSFPATETNLRVLKLNDTMLQAFSMDNLGQHKGVTHPRLHEIALNADTISPPLIDIEALIPTLPQSTKCLWYKNTKQKKWGGVNYVVLVNELPDKVIKEKSLHIVQA</sequence>
<name>A0AAD5FZL7_9ASCO</name>
<dbReference type="RefSeq" id="XP_051609723.1">
    <property type="nucleotide sequence ID" value="XM_051750987.1"/>
</dbReference>
<dbReference type="SUPFAM" id="SSF52047">
    <property type="entry name" value="RNI-like"/>
    <property type="match status" value="1"/>
</dbReference>
<gene>
    <name evidence="4" type="ORF">KGF57_001749</name>
</gene>
<keyword evidence="3" id="KW-0677">Repeat</keyword>
<dbReference type="AlphaFoldDB" id="A0AAD5FZL7"/>
<dbReference type="EMBL" id="JAIHNG010000077">
    <property type="protein sequence ID" value="KAI5961326.1"/>
    <property type="molecule type" value="Genomic_DNA"/>
</dbReference>